<dbReference type="InterPro" id="IPR003661">
    <property type="entry name" value="HisK_dim/P_dom"/>
</dbReference>
<organism evidence="10 11">
    <name type="scientific">Methylorubrum podarium</name>
    <dbReference type="NCBI Taxonomy" id="200476"/>
    <lineage>
        <taxon>Bacteria</taxon>
        <taxon>Pseudomonadati</taxon>
        <taxon>Pseudomonadota</taxon>
        <taxon>Alphaproteobacteria</taxon>
        <taxon>Hyphomicrobiales</taxon>
        <taxon>Methylobacteriaceae</taxon>
        <taxon>Methylorubrum</taxon>
    </lineage>
</organism>
<dbReference type="Gene3D" id="1.10.287.130">
    <property type="match status" value="1"/>
</dbReference>
<dbReference type="SMART" id="SM00387">
    <property type="entry name" value="HATPase_c"/>
    <property type="match status" value="1"/>
</dbReference>
<feature type="domain" description="PAC" evidence="9">
    <location>
        <begin position="104"/>
        <end position="158"/>
    </location>
</feature>
<reference evidence="10 11" key="1">
    <citation type="submission" date="2024-06" db="EMBL/GenBank/DDBJ databases">
        <authorList>
            <person name="Campbell A.G."/>
        </authorList>
    </citation>
    <scope>NUCLEOTIDE SEQUENCE [LARGE SCALE GENOMIC DNA]</scope>
    <source>
        <strain evidence="10 11">EM12</strain>
    </source>
</reference>
<evidence type="ECO:0000256" key="4">
    <source>
        <dbReference type="PROSITE-ProRule" id="PRU00169"/>
    </source>
</evidence>
<feature type="domain" description="Histidine kinase" evidence="6">
    <location>
        <begin position="171"/>
        <end position="392"/>
    </location>
</feature>
<protein>
    <recommendedName>
        <fullName evidence="2">histidine kinase</fullName>
        <ecNumber evidence="2">2.7.13.3</ecNumber>
    </recommendedName>
</protein>
<dbReference type="Gene3D" id="3.30.565.10">
    <property type="entry name" value="Histidine kinase-like ATPase, C-terminal domain"/>
    <property type="match status" value="1"/>
</dbReference>
<dbReference type="RefSeq" id="WP_350393380.1">
    <property type="nucleotide sequence ID" value="NZ_JBELQE010000048.1"/>
</dbReference>
<evidence type="ECO:0000259" key="6">
    <source>
        <dbReference type="PROSITE" id="PS50109"/>
    </source>
</evidence>
<dbReference type="SMART" id="SM00086">
    <property type="entry name" value="PAC"/>
    <property type="match status" value="1"/>
</dbReference>
<dbReference type="Gene3D" id="3.40.50.2300">
    <property type="match status" value="1"/>
</dbReference>
<dbReference type="CDD" id="cd00130">
    <property type="entry name" value="PAS"/>
    <property type="match status" value="1"/>
</dbReference>
<keyword evidence="3 4" id="KW-0597">Phosphoprotein</keyword>
<dbReference type="PROSITE" id="PS50112">
    <property type="entry name" value="PAS"/>
    <property type="match status" value="1"/>
</dbReference>
<comment type="caution">
    <text evidence="10">The sequence shown here is derived from an EMBL/GenBank/DDBJ whole genome shotgun (WGS) entry which is preliminary data.</text>
</comment>
<evidence type="ECO:0000259" key="8">
    <source>
        <dbReference type="PROSITE" id="PS50112"/>
    </source>
</evidence>
<evidence type="ECO:0000256" key="5">
    <source>
        <dbReference type="SAM" id="MobiDB-lite"/>
    </source>
</evidence>
<name>A0ABV1QK31_9HYPH</name>
<dbReference type="SMART" id="SM00388">
    <property type="entry name" value="HisKA"/>
    <property type="match status" value="1"/>
</dbReference>
<dbReference type="PROSITE" id="PS50110">
    <property type="entry name" value="RESPONSE_REGULATORY"/>
    <property type="match status" value="1"/>
</dbReference>
<dbReference type="SUPFAM" id="SSF47384">
    <property type="entry name" value="Homodimeric domain of signal transducing histidine kinase"/>
    <property type="match status" value="1"/>
</dbReference>
<comment type="catalytic activity">
    <reaction evidence="1">
        <text>ATP + protein L-histidine = ADP + protein N-phospho-L-histidine.</text>
        <dbReference type="EC" id="2.7.13.3"/>
    </reaction>
</comment>
<evidence type="ECO:0000313" key="10">
    <source>
        <dbReference type="EMBL" id="MER2249737.1"/>
    </source>
</evidence>
<dbReference type="SMART" id="SM00448">
    <property type="entry name" value="REC"/>
    <property type="match status" value="1"/>
</dbReference>
<dbReference type="Pfam" id="PF00512">
    <property type="entry name" value="HisKA"/>
    <property type="match status" value="1"/>
</dbReference>
<dbReference type="InterPro" id="IPR036890">
    <property type="entry name" value="HATPase_C_sf"/>
</dbReference>
<proteinExistence type="predicted"/>
<evidence type="ECO:0000259" key="7">
    <source>
        <dbReference type="PROSITE" id="PS50110"/>
    </source>
</evidence>
<keyword evidence="11" id="KW-1185">Reference proteome</keyword>
<dbReference type="PROSITE" id="PS50113">
    <property type="entry name" value="PAC"/>
    <property type="match status" value="1"/>
</dbReference>
<dbReference type="Pfam" id="PF02518">
    <property type="entry name" value="HATPase_c"/>
    <property type="match status" value="1"/>
</dbReference>
<dbReference type="SUPFAM" id="SSF52172">
    <property type="entry name" value="CheY-like"/>
    <property type="match status" value="1"/>
</dbReference>
<feature type="domain" description="Response regulatory" evidence="7">
    <location>
        <begin position="420"/>
        <end position="539"/>
    </location>
</feature>
<dbReference type="Proteomes" id="UP001480955">
    <property type="component" value="Unassembled WGS sequence"/>
</dbReference>
<dbReference type="InterPro" id="IPR005467">
    <property type="entry name" value="His_kinase_dom"/>
</dbReference>
<sequence>MDQGALEPLGRPGLRHWQQSTITEPSLEERGNVFFAAVEMTRMPMILADPRQDDVPIVFANNAFLDLTGYEEAEVMGRNCRFLQGAGTDPEHVARLREAVEKREAVAVEILNYRRDGTPFWNAVFMGPVHDPQGETIYFFASQLDVTQRREAEQQFRQAQKMEAIGQLTAGLAHDFNNLLHVIDGSLERLAAKRHDDKAFERYLVAATTAAQRGAKLTHQLLAFARRGRLEPKGVDLSELVNSVAELLEASVGSKASLHLNLQRRLPPVKVDPTHLEMALLNVVVNARDASPNGGAITVTTREIHLNGDAKARHLEPGDYVLLCVSDEGTGMAPHVASRATEPFFTTKARGAGTGLGLAMAHGFVQQSGGRLEVESAVGRGTTIRMLFPRYRPEAEPRERPAQEAGHRAPRPDTSTAPPLVLVVDDSHEAASMAAEALQDVGYRVVIAHSAEQALERFDEAAASDNGFRLVFTDVIMPGGENGIVLAAKVRERAPDVPVLLTTGYNDEMAMEGPQPHAMDVLGKPYRRSELIDRVQTALRRGARTGPGRETSDFGHAMA</sequence>
<dbReference type="Pfam" id="PF00072">
    <property type="entry name" value="Response_reg"/>
    <property type="match status" value="1"/>
</dbReference>
<dbReference type="InterPro" id="IPR035965">
    <property type="entry name" value="PAS-like_dom_sf"/>
</dbReference>
<dbReference type="PANTHER" id="PTHR43065:SF42">
    <property type="entry name" value="TWO-COMPONENT SENSOR PPRA"/>
    <property type="match status" value="1"/>
</dbReference>
<dbReference type="InterPro" id="IPR003594">
    <property type="entry name" value="HATPase_dom"/>
</dbReference>
<dbReference type="InterPro" id="IPR011006">
    <property type="entry name" value="CheY-like_superfamily"/>
</dbReference>
<gene>
    <name evidence="10" type="ORF">ABS772_07400</name>
</gene>
<dbReference type="EC" id="2.7.13.3" evidence="2"/>
<dbReference type="InterPro" id="IPR001789">
    <property type="entry name" value="Sig_transdc_resp-reg_receiver"/>
</dbReference>
<feature type="region of interest" description="Disordered" evidence="5">
    <location>
        <begin position="392"/>
        <end position="418"/>
    </location>
</feature>
<dbReference type="InterPro" id="IPR036097">
    <property type="entry name" value="HisK_dim/P_sf"/>
</dbReference>
<evidence type="ECO:0000256" key="2">
    <source>
        <dbReference type="ARBA" id="ARBA00012438"/>
    </source>
</evidence>
<evidence type="ECO:0000259" key="9">
    <source>
        <dbReference type="PROSITE" id="PS50113"/>
    </source>
</evidence>
<dbReference type="EMBL" id="JBELQE010000048">
    <property type="protein sequence ID" value="MER2249737.1"/>
    <property type="molecule type" value="Genomic_DNA"/>
</dbReference>
<dbReference type="InterPro" id="IPR000014">
    <property type="entry name" value="PAS"/>
</dbReference>
<feature type="modified residue" description="4-aspartylphosphate" evidence="4">
    <location>
        <position position="474"/>
    </location>
</feature>
<evidence type="ECO:0000256" key="3">
    <source>
        <dbReference type="ARBA" id="ARBA00022553"/>
    </source>
</evidence>
<dbReference type="NCBIfam" id="TIGR00229">
    <property type="entry name" value="sensory_box"/>
    <property type="match status" value="1"/>
</dbReference>
<dbReference type="SUPFAM" id="SSF55874">
    <property type="entry name" value="ATPase domain of HSP90 chaperone/DNA topoisomerase II/histidine kinase"/>
    <property type="match status" value="1"/>
</dbReference>
<dbReference type="Gene3D" id="3.30.450.20">
    <property type="entry name" value="PAS domain"/>
    <property type="match status" value="1"/>
</dbReference>
<accession>A0ABV1QK31</accession>
<feature type="domain" description="PAS" evidence="8">
    <location>
        <begin position="30"/>
        <end position="102"/>
    </location>
</feature>
<dbReference type="SUPFAM" id="SSF55785">
    <property type="entry name" value="PYP-like sensor domain (PAS domain)"/>
    <property type="match status" value="1"/>
</dbReference>
<dbReference type="InterPro" id="IPR004358">
    <property type="entry name" value="Sig_transdc_His_kin-like_C"/>
</dbReference>
<dbReference type="CDD" id="cd00082">
    <property type="entry name" value="HisKA"/>
    <property type="match status" value="1"/>
</dbReference>
<dbReference type="Pfam" id="PF13426">
    <property type="entry name" value="PAS_9"/>
    <property type="match status" value="1"/>
</dbReference>
<dbReference type="InterPro" id="IPR000700">
    <property type="entry name" value="PAS-assoc_C"/>
</dbReference>
<evidence type="ECO:0000256" key="1">
    <source>
        <dbReference type="ARBA" id="ARBA00000085"/>
    </source>
</evidence>
<dbReference type="PANTHER" id="PTHR43065">
    <property type="entry name" value="SENSOR HISTIDINE KINASE"/>
    <property type="match status" value="1"/>
</dbReference>
<dbReference type="PRINTS" id="PR00344">
    <property type="entry name" value="BCTRLSENSOR"/>
</dbReference>
<dbReference type="InterPro" id="IPR001610">
    <property type="entry name" value="PAC"/>
</dbReference>
<dbReference type="PROSITE" id="PS50109">
    <property type="entry name" value="HIS_KIN"/>
    <property type="match status" value="1"/>
</dbReference>
<evidence type="ECO:0000313" key="11">
    <source>
        <dbReference type="Proteomes" id="UP001480955"/>
    </source>
</evidence>
<feature type="compositionally biased region" description="Basic and acidic residues" evidence="5">
    <location>
        <begin position="392"/>
        <end position="411"/>
    </location>
</feature>